<gene>
    <name evidence="2" type="ORF">Tco_0769163</name>
</gene>
<protein>
    <recommendedName>
        <fullName evidence="4">Secreted protein</fullName>
    </recommendedName>
</protein>
<evidence type="ECO:0008006" key="4">
    <source>
        <dbReference type="Google" id="ProtNLM"/>
    </source>
</evidence>
<reference evidence="2" key="1">
    <citation type="journal article" date="2022" name="Int. J. Mol. Sci.">
        <title>Draft Genome of Tanacetum Coccineum: Genomic Comparison of Closely Related Tanacetum-Family Plants.</title>
        <authorList>
            <person name="Yamashiro T."/>
            <person name="Shiraishi A."/>
            <person name="Nakayama K."/>
            <person name="Satake H."/>
        </authorList>
    </citation>
    <scope>NUCLEOTIDE SEQUENCE</scope>
</reference>
<accession>A0ABQ4ZBH5</accession>
<evidence type="ECO:0000256" key="1">
    <source>
        <dbReference type="SAM" id="MobiDB-lite"/>
    </source>
</evidence>
<dbReference type="Proteomes" id="UP001151760">
    <property type="component" value="Unassembled WGS sequence"/>
</dbReference>
<keyword evidence="3" id="KW-1185">Reference proteome</keyword>
<reference evidence="2" key="2">
    <citation type="submission" date="2022-01" db="EMBL/GenBank/DDBJ databases">
        <authorList>
            <person name="Yamashiro T."/>
            <person name="Shiraishi A."/>
            <person name="Satake H."/>
            <person name="Nakayama K."/>
        </authorList>
    </citation>
    <scope>NUCLEOTIDE SEQUENCE</scope>
</reference>
<proteinExistence type="predicted"/>
<dbReference type="EMBL" id="BQNB010011129">
    <property type="protein sequence ID" value="GJS86527.1"/>
    <property type="molecule type" value="Genomic_DNA"/>
</dbReference>
<sequence>MPPQHDGGGFGGGVMLLAAWSASRGGREVVTAAVGGGCPENGRSGAGKPKRGRRWQTEFAAIRIRRYELAASSDTEFADTN</sequence>
<organism evidence="2 3">
    <name type="scientific">Tanacetum coccineum</name>
    <dbReference type="NCBI Taxonomy" id="301880"/>
    <lineage>
        <taxon>Eukaryota</taxon>
        <taxon>Viridiplantae</taxon>
        <taxon>Streptophyta</taxon>
        <taxon>Embryophyta</taxon>
        <taxon>Tracheophyta</taxon>
        <taxon>Spermatophyta</taxon>
        <taxon>Magnoliopsida</taxon>
        <taxon>eudicotyledons</taxon>
        <taxon>Gunneridae</taxon>
        <taxon>Pentapetalae</taxon>
        <taxon>asterids</taxon>
        <taxon>campanulids</taxon>
        <taxon>Asterales</taxon>
        <taxon>Asteraceae</taxon>
        <taxon>Asteroideae</taxon>
        <taxon>Anthemideae</taxon>
        <taxon>Anthemidinae</taxon>
        <taxon>Tanacetum</taxon>
    </lineage>
</organism>
<comment type="caution">
    <text evidence="2">The sequence shown here is derived from an EMBL/GenBank/DDBJ whole genome shotgun (WGS) entry which is preliminary data.</text>
</comment>
<evidence type="ECO:0000313" key="3">
    <source>
        <dbReference type="Proteomes" id="UP001151760"/>
    </source>
</evidence>
<feature type="region of interest" description="Disordered" evidence="1">
    <location>
        <begin position="33"/>
        <end position="54"/>
    </location>
</feature>
<evidence type="ECO:0000313" key="2">
    <source>
        <dbReference type="EMBL" id="GJS86527.1"/>
    </source>
</evidence>
<name>A0ABQ4ZBH5_9ASTR</name>